<feature type="active site" evidence="13">
    <location>
        <position position="7"/>
    </location>
</feature>
<dbReference type="Proteomes" id="UP000034201">
    <property type="component" value="Unassembled WGS sequence"/>
</dbReference>
<comment type="function">
    <text evidence="13">The RuvA-RuvB-RuvC complex processes Holliday junction (HJ) DNA during genetic recombination and DNA repair. Endonuclease that resolves HJ intermediates. Cleaves cruciform DNA by making single-stranded nicks across the HJ at symmetrical positions within the homologous arms, yielding a 5'-phosphate and a 3'-hydroxyl group; requires a central core of homology in the junction. The consensus cleavage sequence is 5'-(A/T)TT(C/G)-3'. Cleavage occurs on the 3'-side of the TT dinucleotide at the point of strand exchange. HJ branch migration catalyzed by RuvA-RuvB allows RuvC to scan DNA until it finds its consensus sequence, where it cleaves and resolves the cruciform DNA.</text>
</comment>
<evidence type="ECO:0000256" key="11">
    <source>
        <dbReference type="ARBA" id="ARBA00023204"/>
    </source>
</evidence>
<proteinExistence type="inferred from homology"/>
<dbReference type="InterPro" id="IPR036397">
    <property type="entry name" value="RNaseH_sf"/>
</dbReference>
<organism evidence="15 16">
    <name type="scientific">Candidatus Adlerbacteria bacterium GW2011_GWC1_50_9</name>
    <dbReference type="NCBI Taxonomy" id="1618608"/>
    <lineage>
        <taxon>Bacteria</taxon>
        <taxon>Candidatus Adleribacteriota</taxon>
    </lineage>
</organism>
<feature type="binding site" evidence="13">
    <location>
        <position position="139"/>
    </location>
    <ligand>
        <name>Mg(2+)</name>
        <dbReference type="ChEBI" id="CHEBI:18420"/>
        <label>1</label>
    </ligand>
</feature>
<dbReference type="SUPFAM" id="SSF53098">
    <property type="entry name" value="Ribonuclease H-like"/>
    <property type="match status" value="1"/>
</dbReference>
<evidence type="ECO:0000256" key="6">
    <source>
        <dbReference type="ARBA" id="ARBA00022763"/>
    </source>
</evidence>
<keyword evidence="5 13" id="KW-0255">Endonuclease</keyword>
<comment type="subcellular location">
    <subcellularLocation>
        <location evidence="13">Cytoplasm</location>
    </subcellularLocation>
</comment>
<evidence type="ECO:0000256" key="12">
    <source>
        <dbReference type="ARBA" id="ARBA00029354"/>
    </source>
</evidence>
<dbReference type="FunFam" id="3.30.420.10:FF:000002">
    <property type="entry name" value="Crossover junction endodeoxyribonuclease RuvC"/>
    <property type="match status" value="1"/>
</dbReference>
<dbReference type="InterPro" id="IPR012337">
    <property type="entry name" value="RNaseH-like_sf"/>
</dbReference>
<gene>
    <name evidence="13" type="primary">ruvC</name>
    <name evidence="15" type="ORF">UY61_C0011G0008</name>
</gene>
<dbReference type="GO" id="GO:0000287">
    <property type="term" value="F:magnesium ion binding"/>
    <property type="evidence" value="ECO:0007669"/>
    <property type="project" value="UniProtKB-UniRule"/>
</dbReference>
<protein>
    <recommendedName>
        <fullName evidence="13 14">Crossover junction endodeoxyribonuclease RuvC</fullName>
        <ecNumber evidence="13 14">3.1.21.10</ecNumber>
    </recommendedName>
    <alternativeName>
        <fullName evidence="13">Holliday junction nuclease RuvC</fullName>
    </alternativeName>
    <alternativeName>
        <fullName evidence="13">Holliday junction resolvase RuvC</fullName>
    </alternativeName>
</protein>
<comment type="caution">
    <text evidence="15">The sequence shown here is derived from an EMBL/GenBank/DDBJ whole genome shotgun (WGS) entry which is preliminary data.</text>
</comment>
<keyword evidence="9 13" id="KW-0238">DNA-binding</keyword>
<dbReference type="PANTHER" id="PTHR30194">
    <property type="entry name" value="CROSSOVER JUNCTION ENDODEOXYRIBONUCLEASE RUVC"/>
    <property type="match status" value="1"/>
</dbReference>
<feature type="binding site" evidence="13">
    <location>
        <position position="7"/>
    </location>
    <ligand>
        <name>Mg(2+)</name>
        <dbReference type="ChEBI" id="CHEBI:18420"/>
        <label>1</label>
    </ligand>
</feature>
<dbReference type="PANTHER" id="PTHR30194:SF3">
    <property type="entry name" value="CROSSOVER JUNCTION ENDODEOXYRIBONUCLEASE RUVC"/>
    <property type="match status" value="1"/>
</dbReference>
<dbReference type="PATRIC" id="fig|1618608.3.peg.192"/>
<keyword evidence="7 13" id="KW-0378">Hydrolase</keyword>
<evidence type="ECO:0000256" key="5">
    <source>
        <dbReference type="ARBA" id="ARBA00022759"/>
    </source>
</evidence>
<evidence type="ECO:0000256" key="10">
    <source>
        <dbReference type="ARBA" id="ARBA00023172"/>
    </source>
</evidence>
<dbReference type="Gene3D" id="3.30.420.10">
    <property type="entry name" value="Ribonuclease H-like superfamily/Ribonuclease H"/>
    <property type="match status" value="1"/>
</dbReference>
<keyword evidence="2 13" id="KW-0963">Cytoplasm</keyword>
<evidence type="ECO:0000256" key="1">
    <source>
        <dbReference type="ARBA" id="ARBA00009518"/>
    </source>
</evidence>
<keyword evidence="11 13" id="KW-0234">DNA repair</keyword>
<keyword evidence="3 13" id="KW-0540">Nuclease</keyword>
<reference evidence="15 16" key="1">
    <citation type="journal article" date="2015" name="Nature">
        <title>rRNA introns, odd ribosomes, and small enigmatic genomes across a large radiation of phyla.</title>
        <authorList>
            <person name="Brown C.T."/>
            <person name="Hug L.A."/>
            <person name="Thomas B.C."/>
            <person name="Sharon I."/>
            <person name="Castelle C.J."/>
            <person name="Singh A."/>
            <person name="Wilkins M.J."/>
            <person name="Williams K.H."/>
            <person name="Banfield J.F."/>
        </authorList>
    </citation>
    <scope>NUCLEOTIDE SEQUENCE [LARGE SCALE GENOMIC DNA]</scope>
</reference>
<dbReference type="CDD" id="cd16962">
    <property type="entry name" value="RuvC"/>
    <property type="match status" value="1"/>
</dbReference>
<evidence type="ECO:0000313" key="16">
    <source>
        <dbReference type="Proteomes" id="UP000034201"/>
    </source>
</evidence>
<feature type="binding site" evidence="13">
    <location>
        <position position="65"/>
    </location>
    <ligand>
        <name>Mg(2+)</name>
        <dbReference type="ChEBI" id="CHEBI:18420"/>
        <label>2</label>
    </ligand>
</feature>
<keyword evidence="8 13" id="KW-0460">Magnesium</keyword>
<evidence type="ECO:0000256" key="7">
    <source>
        <dbReference type="ARBA" id="ARBA00022801"/>
    </source>
</evidence>
<feature type="active site" evidence="13">
    <location>
        <position position="65"/>
    </location>
</feature>
<name>A0A0G1Z1P2_9BACT</name>
<comment type="catalytic activity">
    <reaction evidence="12 13">
        <text>Endonucleolytic cleavage at a junction such as a reciprocal single-stranded crossover between two homologous DNA duplexes (Holliday junction).</text>
        <dbReference type="EC" id="3.1.21.10"/>
    </reaction>
</comment>
<dbReference type="GO" id="GO:0006310">
    <property type="term" value="P:DNA recombination"/>
    <property type="evidence" value="ECO:0007669"/>
    <property type="project" value="UniProtKB-UniRule"/>
</dbReference>
<sequence>MIILGIDPGTTSIGFAVLDCGAKKPVLLDAGLLDTALRPPERFLRTHDAIRTLISRWEPTSVAVEKLFFEKNKKTAMAVSETRGIILLTAALQKITLFEYTPLEVKKAVTGHGSADKMQVEKIVRISISGAESLKARDDVFDAIAIAFTSHLLERFRPEQ</sequence>
<dbReference type="GO" id="GO:0005737">
    <property type="term" value="C:cytoplasm"/>
    <property type="evidence" value="ECO:0007669"/>
    <property type="project" value="UniProtKB-SubCell"/>
</dbReference>
<keyword evidence="6 13" id="KW-0227">DNA damage</keyword>
<dbReference type="InterPro" id="IPR002176">
    <property type="entry name" value="X-over_junc_endoDNase_RuvC"/>
</dbReference>
<dbReference type="GO" id="GO:0008821">
    <property type="term" value="F:crossover junction DNA endonuclease activity"/>
    <property type="evidence" value="ECO:0007669"/>
    <property type="project" value="UniProtKB-UniRule"/>
</dbReference>
<evidence type="ECO:0000256" key="3">
    <source>
        <dbReference type="ARBA" id="ARBA00022722"/>
    </source>
</evidence>
<dbReference type="EMBL" id="LCQQ01000011">
    <property type="protein sequence ID" value="KKW21242.1"/>
    <property type="molecule type" value="Genomic_DNA"/>
</dbReference>
<evidence type="ECO:0000256" key="9">
    <source>
        <dbReference type="ARBA" id="ARBA00023125"/>
    </source>
</evidence>
<dbReference type="Pfam" id="PF02075">
    <property type="entry name" value="RuvC"/>
    <property type="match status" value="1"/>
</dbReference>
<dbReference type="GO" id="GO:0006281">
    <property type="term" value="P:DNA repair"/>
    <property type="evidence" value="ECO:0007669"/>
    <property type="project" value="UniProtKB-UniRule"/>
</dbReference>
<evidence type="ECO:0000256" key="4">
    <source>
        <dbReference type="ARBA" id="ARBA00022723"/>
    </source>
</evidence>
<evidence type="ECO:0000256" key="8">
    <source>
        <dbReference type="ARBA" id="ARBA00022842"/>
    </source>
</evidence>
<evidence type="ECO:0000256" key="13">
    <source>
        <dbReference type="HAMAP-Rule" id="MF_00034"/>
    </source>
</evidence>
<dbReference type="GO" id="GO:0048476">
    <property type="term" value="C:Holliday junction resolvase complex"/>
    <property type="evidence" value="ECO:0007669"/>
    <property type="project" value="UniProtKB-UniRule"/>
</dbReference>
<feature type="active site" evidence="13">
    <location>
        <position position="139"/>
    </location>
</feature>
<dbReference type="AlphaFoldDB" id="A0A0G1Z1P2"/>
<dbReference type="NCBIfam" id="TIGR00228">
    <property type="entry name" value="ruvC"/>
    <property type="match status" value="1"/>
</dbReference>
<keyword evidence="4 13" id="KW-0479">Metal-binding</keyword>
<keyword evidence="10 13" id="KW-0233">DNA recombination</keyword>
<dbReference type="HAMAP" id="MF_00034">
    <property type="entry name" value="RuvC"/>
    <property type="match status" value="1"/>
</dbReference>
<evidence type="ECO:0000313" key="15">
    <source>
        <dbReference type="EMBL" id="KKW21242.1"/>
    </source>
</evidence>
<dbReference type="EC" id="3.1.21.10" evidence="13 14"/>
<dbReference type="GO" id="GO:0003677">
    <property type="term" value="F:DNA binding"/>
    <property type="evidence" value="ECO:0007669"/>
    <property type="project" value="UniProtKB-KW"/>
</dbReference>
<comment type="similarity">
    <text evidence="1 13">Belongs to the RuvC family.</text>
</comment>
<comment type="cofactor">
    <cofactor evidence="13">
        <name>Mg(2+)</name>
        <dbReference type="ChEBI" id="CHEBI:18420"/>
    </cofactor>
    <text evidence="13">Binds 2 Mg(2+) ion per subunit.</text>
</comment>
<evidence type="ECO:0000256" key="2">
    <source>
        <dbReference type="ARBA" id="ARBA00022490"/>
    </source>
</evidence>
<accession>A0A0G1Z1P2</accession>
<dbReference type="PRINTS" id="PR00696">
    <property type="entry name" value="RSOLVASERUVC"/>
</dbReference>
<comment type="subunit">
    <text evidence="13">Homodimer which binds Holliday junction (HJ) DNA. The HJ becomes 2-fold symmetrical on binding to RuvC with unstacked arms; it has a different conformation from HJ DNA in complex with RuvA. In the full resolvosome a probable DNA-RuvA(4)-RuvB(12)-RuvC(2) complex forms which resolves the HJ.</text>
</comment>
<evidence type="ECO:0000256" key="14">
    <source>
        <dbReference type="NCBIfam" id="TIGR00228"/>
    </source>
</evidence>